<comment type="subcellular location">
    <subcellularLocation>
        <location evidence="1">Periplasm</location>
    </subcellularLocation>
</comment>
<evidence type="ECO:0000256" key="2">
    <source>
        <dbReference type="ARBA" id="ARBA00022617"/>
    </source>
</evidence>
<dbReference type="GO" id="GO:0042597">
    <property type="term" value="C:periplasmic space"/>
    <property type="evidence" value="ECO:0007669"/>
    <property type="project" value="UniProtKB-SubCell"/>
</dbReference>
<dbReference type="GO" id="GO:0009055">
    <property type="term" value="F:electron transfer activity"/>
    <property type="evidence" value="ECO:0007669"/>
    <property type="project" value="InterPro"/>
</dbReference>
<dbReference type="GO" id="GO:0004130">
    <property type="term" value="F:cytochrome-c peroxidase activity"/>
    <property type="evidence" value="ECO:0007669"/>
    <property type="project" value="TreeGrafter"/>
</dbReference>
<dbReference type="InterPro" id="IPR026259">
    <property type="entry name" value="MauG/Cytc_peroxidase"/>
</dbReference>
<dbReference type="Pfam" id="PF00034">
    <property type="entry name" value="Cytochrom_C"/>
    <property type="match status" value="1"/>
</dbReference>
<evidence type="ECO:0000313" key="11">
    <source>
        <dbReference type="EMBL" id="PQJ09301.1"/>
    </source>
</evidence>
<proteinExistence type="predicted"/>
<accession>A0A2S7SRP3</accession>
<dbReference type="GO" id="GO:0046872">
    <property type="term" value="F:metal ion binding"/>
    <property type="evidence" value="ECO:0007669"/>
    <property type="project" value="UniProtKB-KW"/>
</dbReference>
<dbReference type="Pfam" id="PF03150">
    <property type="entry name" value="CCP_MauG"/>
    <property type="match status" value="1"/>
</dbReference>
<dbReference type="RefSeq" id="WP_105040751.1">
    <property type="nucleotide sequence ID" value="NZ_PPSL01000006.1"/>
</dbReference>
<comment type="caution">
    <text evidence="11">The sequence shown here is derived from an EMBL/GenBank/DDBJ whole genome shotgun (WGS) entry which is preliminary data.</text>
</comment>
<feature type="domain" description="Cytochrome c" evidence="10">
    <location>
        <begin position="209"/>
        <end position="331"/>
    </location>
</feature>
<feature type="binding site" description="covalent" evidence="8">
    <location>
        <position position="82"/>
    </location>
    <ligand>
        <name>heme c</name>
        <dbReference type="ChEBI" id="CHEBI:61717"/>
        <label>1</label>
    </ligand>
</feature>
<keyword evidence="5" id="KW-0574">Periplasm</keyword>
<dbReference type="Proteomes" id="UP000239872">
    <property type="component" value="Unassembled WGS sequence"/>
</dbReference>
<evidence type="ECO:0000256" key="4">
    <source>
        <dbReference type="ARBA" id="ARBA00022729"/>
    </source>
</evidence>
<keyword evidence="7 9" id="KW-0408">Iron</keyword>
<dbReference type="Gene3D" id="1.10.760.10">
    <property type="entry name" value="Cytochrome c-like domain"/>
    <property type="match status" value="2"/>
</dbReference>
<evidence type="ECO:0000256" key="1">
    <source>
        <dbReference type="ARBA" id="ARBA00004418"/>
    </source>
</evidence>
<gene>
    <name evidence="11" type="ORF">CJD36_018810</name>
</gene>
<comment type="cofactor">
    <cofactor evidence="8">
        <name>heme</name>
        <dbReference type="ChEBI" id="CHEBI:30413"/>
    </cofactor>
    <text evidence="8">Binds 2 heme groups.</text>
</comment>
<feature type="binding site" description="covalent" evidence="8">
    <location>
        <position position="79"/>
    </location>
    <ligand>
        <name>heme c</name>
        <dbReference type="ChEBI" id="CHEBI:61717"/>
        <label>1</label>
    </ligand>
</feature>
<keyword evidence="3 9" id="KW-0479">Metal-binding</keyword>
<dbReference type="InterPro" id="IPR009056">
    <property type="entry name" value="Cyt_c-like_dom"/>
</dbReference>
<dbReference type="OrthoDB" id="9805202at2"/>
<dbReference type="PROSITE" id="PS51007">
    <property type="entry name" value="CYTC"/>
    <property type="match status" value="1"/>
</dbReference>
<evidence type="ECO:0000256" key="5">
    <source>
        <dbReference type="ARBA" id="ARBA00022764"/>
    </source>
</evidence>
<dbReference type="SUPFAM" id="SSF46626">
    <property type="entry name" value="Cytochrome c"/>
    <property type="match status" value="2"/>
</dbReference>
<dbReference type="PIRSF" id="PIRSF000294">
    <property type="entry name" value="Cytochrome-c_peroxidase"/>
    <property type="match status" value="1"/>
</dbReference>
<reference evidence="11 12" key="1">
    <citation type="submission" date="2018-01" db="EMBL/GenBank/DDBJ databases">
        <title>A novel member of the phylum Bacteroidetes isolated from glacier ice.</title>
        <authorList>
            <person name="Liu Q."/>
            <person name="Xin Y.-H."/>
        </authorList>
    </citation>
    <scope>NUCLEOTIDE SEQUENCE [LARGE SCALE GENOMIC DNA]</scope>
    <source>
        <strain evidence="11 12">RB1R16</strain>
    </source>
</reference>
<comment type="PTM">
    <text evidence="8">Binds 2 heme groups per subunit.</text>
</comment>
<dbReference type="InterPro" id="IPR051395">
    <property type="entry name" value="Cytochrome_c_Peroxidase/MauG"/>
</dbReference>
<keyword evidence="2 8" id="KW-0349">Heme</keyword>
<name>A0A2S7SRP3_9BACT</name>
<dbReference type="InterPro" id="IPR004852">
    <property type="entry name" value="Di-haem_cyt_c_peroxidsae"/>
</dbReference>
<keyword evidence="4" id="KW-0732">Signal</keyword>
<dbReference type="AlphaFoldDB" id="A0A2S7SRP3"/>
<feature type="binding site" description="covalent" evidence="8">
    <location>
        <position position="225"/>
    </location>
    <ligand>
        <name>heme c</name>
        <dbReference type="ChEBI" id="CHEBI:61717"/>
        <label>2</label>
    </ligand>
</feature>
<keyword evidence="11" id="KW-0575">Peroxidase</keyword>
<sequence>MQKKQTVVLLGILVSVLSLSFADSGYFSISEADVKLHLPKGFPKPVYKFKSNELTPQKFVLGRMLFNDPILSKDSSTSCASCHQRIAAFGHIDHTLSHGIYGMIGKRNVPALQNLIWKDAYMWDGSITHLEQQSLGPISNPIEMDESIDHIVMKLKRNIGYVRLFHEAYGNADISKDMVLKSLTQFVGLMISADARYDRFINGKDTFSIQEKRGLALFRANCASCHKEPLFTDNTYRNNGLAEDTSLRDKGRAGISGSIEDEHKFKVPSLRNIEMTYPYMHDGRYKRLRDILNHYSGTAKTVSGVDEDVKKIPALSDKDKTDIVAFLLTLTDKTFLHDRRFIDPFVKQ</sequence>
<dbReference type="EMBL" id="PPSL01000006">
    <property type="protein sequence ID" value="PQJ09301.1"/>
    <property type="molecule type" value="Genomic_DNA"/>
</dbReference>
<feature type="binding site" description="axial binding residue" evidence="9">
    <location>
        <position position="226"/>
    </location>
    <ligand>
        <name>heme c</name>
        <dbReference type="ChEBI" id="CHEBI:61717"/>
        <label>2</label>
    </ligand>
    <ligandPart>
        <name>Fe</name>
        <dbReference type="ChEBI" id="CHEBI:18248"/>
    </ligandPart>
</feature>
<evidence type="ECO:0000256" key="3">
    <source>
        <dbReference type="ARBA" id="ARBA00022723"/>
    </source>
</evidence>
<evidence type="ECO:0000256" key="9">
    <source>
        <dbReference type="PIRSR" id="PIRSR000294-2"/>
    </source>
</evidence>
<keyword evidence="12" id="KW-1185">Reference proteome</keyword>
<dbReference type="GO" id="GO:0020037">
    <property type="term" value="F:heme binding"/>
    <property type="evidence" value="ECO:0007669"/>
    <property type="project" value="InterPro"/>
</dbReference>
<dbReference type="InterPro" id="IPR036909">
    <property type="entry name" value="Cyt_c-like_dom_sf"/>
</dbReference>
<evidence type="ECO:0000256" key="8">
    <source>
        <dbReference type="PIRSR" id="PIRSR000294-1"/>
    </source>
</evidence>
<evidence type="ECO:0000256" key="6">
    <source>
        <dbReference type="ARBA" id="ARBA00023002"/>
    </source>
</evidence>
<evidence type="ECO:0000256" key="7">
    <source>
        <dbReference type="ARBA" id="ARBA00023004"/>
    </source>
</evidence>
<dbReference type="PANTHER" id="PTHR30600">
    <property type="entry name" value="CYTOCHROME C PEROXIDASE-RELATED"/>
    <property type="match status" value="1"/>
</dbReference>
<evidence type="ECO:0000313" key="12">
    <source>
        <dbReference type="Proteomes" id="UP000239872"/>
    </source>
</evidence>
<feature type="binding site" description="axial binding residue" evidence="9">
    <location>
        <position position="83"/>
    </location>
    <ligand>
        <name>heme c</name>
        <dbReference type="ChEBI" id="CHEBI:61717"/>
        <label>1</label>
    </ligand>
    <ligandPart>
        <name>Fe</name>
        <dbReference type="ChEBI" id="CHEBI:18248"/>
    </ligandPart>
</feature>
<keyword evidence="6" id="KW-0560">Oxidoreductase</keyword>
<organism evidence="11 12">
    <name type="scientific">Flavipsychrobacter stenotrophus</name>
    <dbReference type="NCBI Taxonomy" id="2077091"/>
    <lineage>
        <taxon>Bacteria</taxon>
        <taxon>Pseudomonadati</taxon>
        <taxon>Bacteroidota</taxon>
        <taxon>Chitinophagia</taxon>
        <taxon>Chitinophagales</taxon>
        <taxon>Chitinophagaceae</taxon>
        <taxon>Flavipsychrobacter</taxon>
    </lineage>
</organism>
<feature type="binding site" description="covalent" evidence="8">
    <location>
        <position position="222"/>
    </location>
    <ligand>
        <name>heme c</name>
        <dbReference type="ChEBI" id="CHEBI:61717"/>
        <label>2</label>
    </ligand>
</feature>
<protein>
    <submittedName>
        <fullName evidence="11">Cytochrome-c peroxidase</fullName>
    </submittedName>
</protein>
<evidence type="ECO:0000259" key="10">
    <source>
        <dbReference type="PROSITE" id="PS51007"/>
    </source>
</evidence>